<dbReference type="KEGG" id="sind:105168336"/>
<accession>A0A8M8V6M4</accession>
<feature type="transmembrane region" description="Helical" evidence="12">
    <location>
        <begin position="678"/>
        <end position="704"/>
    </location>
</feature>
<feature type="domain" description="ABC transporter" evidence="13">
    <location>
        <begin position="343"/>
        <end position="579"/>
    </location>
</feature>
<feature type="transmembrane region" description="Helical" evidence="12">
    <location>
        <begin position="901"/>
        <end position="925"/>
    </location>
</feature>
<dbReference type="GO" id="GO:0005886">
    <property type="term" value="C:plasma membrane"/>
    <property type="evidence" value="ECO:0007669"/>
    <property type="project" value="UniProtKB-ARBA"/>
</dbReference>
<evidence type="ECO:0000313" key="15">
    <source>
        <dbReference type="Proteomes" id="UP000504604"/>
    </source>
</evidence>
<name>A0A8M8V6M4_SESIN</name>
<dbReference type="Pfam" id="PF00005">
    <property type="entry name" value="ABC_tran"/>
    <property type="match status" value="2"/>
</dbReference>
<dbReference type="SUPFAM" id="SSF52540">
    <property type="entry name" value="P-loop containing nucleoside triphosphate hydrolases"/>
    <property type="match status" value="2"/>
</dbReference>
<feature type="domain" description="ABC transmembrane type-1" evidence="14">
    <location>
        <begin position="20"/>
        <end position="308"/>
    </location>
</feature>
<dbReference type="InterPro" id="IPR036640">
    <property type="entry name" value="ABC1_TM_sf"/>
</dbReference>
<evidence type="ECO:0000256" key="6">
    <source>
        <dbReference type="ARBA" id="ARBA00022741"/>
    </source>
</evidence>
<dbReference type="GO" id="GO:0140359">
    <property type="term" value="F:ABC-type transporter activity"/>
    <property type="evidence" value="ECO:0007669"/>
    <property type="project" value="InterPro"/>
</dbReference>
<protein>
    <submittedName>
        <fullName evidence="16">Multidrug resistance protein</fullName>
    </submittedName>
</protein>
<dbReference type="PROSITE" id="PS00211">
    <property type="entry name" value="ABC_TRANSPORTER_1"/>
    <property type="match status" value="2"/>
</dbReference>
<gene>
    <name evidence="16" type="primary">LOC105168336</name>
</gene>
<feature type="compositionally biased region" description="Basic and acidic residues" evidence="11">
    <location>
        <begin position="590"/>
        <end position="602"/>
    </location>
</feature>
<evidence type="ECO:0000256" key="11">
    <source>
        <dbReference type="SAM" id="MobiDB-lite"/>
    </source>
</evidence>
<evidence type="ECO:0000256" key="4">
    <source>
        <dbReference type="ARBA" id="ARBA00022692"/>
    </source>
</evidence>
<feature type="transmembrane region" description="Helical" evidence="12">
    <location>
        <begin position="20"/>
        <end position="44"/>
    </location>
</feature>
<evidence type="ECO:0000256" key="2">
    <source>
        <dbReference type="ARBA" id="ARBA00007577"/>
    </source>
</evidence>
<keyword evidence="4 12" id="KW-0812">Transmembrane</keyword>
<keyword evidence="6" id="KW-0547">Nucleotide-binding</keyword>
<dbReference type="RefSeq" id="XP_020551984.1">
    <property type="nucleotide sequence ID" value="XM_020696325.1"/>
</dbReference>
<dbReference type="GO" id="GO:0005524">
    <property type="term" value="F:ATP binding"/>
    <property type="evidence" value="ECO:0007669"/>
    <property type="project" value="UniProtKB-KW"/>
</dbReference>
<dbReference type="InterPro" id="IPR003439">
    <property type="entry name" value="ABC_transporter-like_ATP-bd"/>
</dbReference>
<feature type="transmembrane region" description="Helical" evidence="12">
    <location>
        <begin position="825"/>
        <end position="844"/>
    </location>
</feature>
<dbReference type="InterPro" id="IPR003593">
    <property type="entry name" value="AAA+_ATPase"/>
</dbReference>
<dbReference type="GeneID" id="105168336"/>
<dbReference type="SMART" id="SM00382">
    <property type="entry name" value="AAA"/>
    <property type="match status" value="2"/>
</dbReference>
<evidence type="ECO:0000256" key="9">
    <source>
        <dbReference type="ARBA" id="ARBA00023136"/>
    </source>
</evidence>
<sequence>MGRKGGLFKYADGVDKLLMLLGTLGSIGDGLMSPLNMFVLSGIIDEYATSSQSISNKVVDKYALRLLCVALGVGVSAFLEGLCWTRTAERQTSRIRTEYLRSVLRQDVAFFDAQGASSTTFKVVSSISADAHSIQAVIAEKIPNCLVDLSAFVFGLIVAFLLSWRLALASLPCALCFIAPGVGFGKVMMSLGAKAKDAYEVAGSVVEQCISSIRTVYSYVGERQTLDRFSRALQDSMKLGIKQGFAKGLMIGSMGIVFAVWAFESWAGSVLVIERGESGGRVFIASVCIVLGGLSCMSALPNLSFIVEASAAATRIFEMIDRVPEIDSEDENGKVLAYVHGEIEFKEVYFSYPSRMDTPILQGFNLKVQAGKTVGLVGGSGSGKSTVISLLERFYDPMKGDILLDGHRIKRLKLKWLRSQMGLVNQEPILFATSIKENISFGKEYATMEEIVNAAKAANAHDFIVKLLGGYETQVGQFGFQLSGGQKQRIAIARALLRDPRILLLDEATSALDTQSERVVQDAIEQASLGRTTIVIAHRLTTIRNADMIVVLDSGRVVESGSHDRLMQKGEGGVYSKMVKLQQSATENEPFSHPDHSIEGSNRRNIPGSTPRSSYSVRASWQNSPSSPFSPALTMSIVPSINTISYYDSDDESLDPTSSPSLSHWQLFRMNAPEWKRALLGCLGAVSFGAVQPVNAYCLGSVVSVYFHNDTSHMKSETSFYCKIFLSIAVVSFFANLLQHYNFAIMGERLTKRIREKVLHNILTFEVGWFDLDENTSAAVCARLSTEANLVRCLVGDRISLLVQVFTSASVAFMLGLILTWRISIVVISIQPLIIASFYSKSVLMKRMSVKSQKAQNEGSQLASEAVVNHRTITAFCSQSKILALFAETLRGPRKESIKQSWFSGIGLFISQFLTTAAIALTYWYGGRLMNKGLVSSKHLFQAFFILMSTGKNIADAGSMSSDLAKGSNAVRSVFSILERKTEIEPDDPYGFKIKKGLKGRIDLNGVYFSYPSRPEQMIFQGLSLRIEAGKTVALVGQSGSGKSTIIGLIERFYDPIKGTVLIDEQDIKSYSLRDLRSHIALVSQEPTLFAGTIHENIVYGNENATESEIRKAAILANAHEFISSLKNGYQTYCGERGVQLSGGQKQRIALARAILKNPSILLLDEATSALDSVSENLIQEALEKMMVSRTCVIVAHRLSTIQKADCIAVIKNGKVVEKGSHSQLLDLGNRGSYYSLIRLQHGLPS</sequence>
<dbReference type="GO" id="GO:0016887">
    <property type="term" value="F:ATP hydrolysis activity"/>
    <property type="evidence" value="ECO:0007669"/>
    <property type="project" value="InterPro"/>
</dbReference>
<keyword evidence="8 12" id="KW-1133">Transmembrane helix</keyword>
<evidence type="ECO:0000256" key="5">
    <source>
        <dbReference type="ARBA" id="ARBA00022737"/>
    </source>
</evidence>
<dbReference type="SUPFAM" id="SSF90123">
    <property type="entry name" value="ABC transporter transmembrane region"/>
    <property type="match status" value="2"/>
</dbReference>
<evidence type="ECO:0000256" key="10">
    <source>
        <dbReference type="ARBA" id="ARBA00023180"/>
    </source>
</evidence>
<evidence type="ECO:0000259" key="13">
    <source>
        <dbReference type="PROSITE" id="PS50893"/>
    </source>
</evidence>
<dbReference type="OrthoDB" id="6500128at2759"/>
<feature type="transmembrane region" description="Helical" evidence="12">
    <location>
        <begin position="724"/>
        <end position="745"/>
    </location>
</feature>
<evidence type="ECO:0000313" key="16">
    <source>
        <dbReference type="RefSeq" id="XP_020551984.1"/>
    </source>
</evidence>
<dbReference type="FunFam" id="1.20.1560.10:FF:000009">
    <property type="entry name" value="ABC transporter B family member 1"/>
    <property type="match status" value="1"/>
</dbReference>
<keyword evidence="7" id="KW-0067">ATP-binding</keyword>
<feature type="transmembrane region" description="Helical" evidence="12">
    <location>
        <begin position="244"/>
        <end position="263"/>
    </location>
</feature>
<keyword evidence="15" id="KW-1185">Reference proteome</keyword>
<feature type="transmembrane region" description="Helical" evidence="12">
    <location>
        <begin position="169"/>
        <end position="189"/>
    </location>
</feature>
<feature type="domain" description="ABC transmembrane type-1" evidence="14">
    <location>
        <begin position="679"/>
        <end position="966"/>
    </location>
</feature>
<keyword evidence="5" id="KW-0677">Repeat</keyword>
<dbReference type="CDD" id="cd18578">
    <property type="entry name" value="ABC_6TM_Pgp_ABCB1_D2_like"/>
    <property type="match status" value="1"/>
</dbReference>
<dbReference type="FunFam" id="3.40.50.300:FF:000205">
    <property type="entry name" value="ABC transporter B family member 4"/>
    <property type="match status" value="2"/>
</dbReference>
<evidence type="ECO:0000256" key="1">
    <source>
        <dbReference type="ARBA" id="ARBA00004141"/>
    </source>
</evidence>
<feature type="transmembrane region" description="Helical" evidence="12">
    <location>
        <begin position="283"/>
        <end position="307"/>
    </location>
</feature>
<dbReference type="GO" id="GO:0010329">
    <property type="term" value="F:auxin efflux transmembrane transporter activity"/>
    <property type="evidence" value="ECO:0007669"/>
    <property type="project" value="UniProtKB-ARBA"/>
</dbReference>
<evidence type="ECO:0000256" key="12">
    <source>
        <dbReference type="SAM" id="Phobius"/>
    </source>
</evidence>
<keyword evidence="3" id="KW-0813">Transport</keyword>
<dbReference type="Gramene" id="SIN_1026564.t">
    <property type="protein sequence ID" value="SIN_1026564.t"/>
    <property type="gene ID" value="SIN_1026564"/>
</dbReference>
<proteinExistence type="inferred from homology"/>
<dbReference type="Gene3D" id="3.40.50.300">
    <property type="entry name" value="P-loop containing nucleotide triphosphate hydrolases"/>
    <property type="match status" value="2"/>
</dbReference>
<dbReference type="Proteomes" id="UP000504604">
    <property type="component" value="Linkage group LG8"/>
</dbReference>
<reference evidence="16" key="1">
    <citation type="submission" date="2025-08" db="UniProtKB">
        <authorList>
            <consortium name="RefSeq"/>
        </authorList>
    </citation>
    <scope>IDENTIFICATION</scope>
</reference>
<evidence type="ECO:0000256" key="7">
    <source>
        <dbReference type="ARBA" id="ARBA00022840"/>
    </source>
</evidence>
<feature type="transmembrane region" description="Helical" evidence="12">
    <location>
        <begin position="64"/>
        <end position="84"/>
    </location>
</feature>
<evidence type="ECO:0000256" key="3">
    <source>
        <dbReference type="ARBA" id="ARBA00022448"/>
    </source>
</evidence>
<dbReference type="CDD" id="cd18577">
    <property type="entry name" value="ABC_6TM_Pgp_ABCB1_D1_like"/>
    <property type="match status" value="1"/>
</dbReference>
<dbReference type="CDD" id="cd03249">
    <property type="entry name" value="ABC_MTABC3_MDL1_MDL2"/>
    <property type="match status" value="2"/>
</dbReference>
<dbReference type="InterPro" id="IPR027417">
    <property type="entry name" value="P-loop_NTPase"/>
</dbReference>
<dbReference type="PROSITE" id="PS50893">
    <property type="entry name" value="ABC_TRANSPORTER_2"/>
    <property type="match status" value="2"/>
</dbReference>
<feature type="compositionally biased region" description="Polar residues" evidence="11">
    <location>
        <begin position="603"/>
        <end position="628"/>
    </location>
</feature>
<organism evidence="15 16">
    <name type="scientific">Sesamum indicum</name>
    <name type="common">Oriental sesame</name>
    <name type="synonym">Sesamum orientale</name>
    <dbReference type="NCBI Taxonomy" id="4182"/>
    <lineage>
        <taxon>Eukaryota</taxon>
        <taxon>Viridiplantae</taxon>
        <taxon>Streptophyta</taxon>
        <taxon>Embryophyta</taxon>
        <taxon>Tracheophyta</taxon>
        <taxon>Spermatophyta</taxon>
        <taxon>Magnoliopsida</taxon>
        <taxon>eudicotyledons</taxon>
        <taxon>Gunneridae</taxon>
        <taxon>Pentapetalae</taxon>
        <taxon>asterids</taxon>
        <taxon>lamiids</taxon>
        <taxon>Lamiales</taxon>
        <taxon>Pedaliaceae</taxon>
        <taxon>Sesamum</taxon>
    </lineage>
</organism>
<evidence type="ECO:0000256" key="8">
    <source>
        <dbReference type="ARBA" id="ARBA00022989"/>
    </source>
</evidence>
<dbReference type="PANTHER" id="PTHR45136:SF2">
    <property type="entry name" value="ABC TRANSPORTER DOMAIN-CONTAINING PROTEIN"/>
    <property type="match status" value="1"/>
</dbReference>
<comment type="similarity">
    <text evidence="2">Belongs to the ABC transporter superfamily. ABCB family. Multidrug resistance exporter (TC 3.A.1.201) subfamily.</text>
</comment>
<dbReference type="InterPro" id="IPR017871">
    <property type="entry name" value="ABC_transporter-like_CS"/>
</dbReference>
<feature type="domain" description="ABC transporter" evidence="13">
    <location>
        <begin position="1002"/>
        <end position="1238"/>
    </location>
</feature>
<dbReference type="InterPro" id="IPR011527">
    <property type="entry name" value="ABC1_TM_dom"/>
</dbReference>
<dbReference type="PANTHER" id="PTHR45136">
    <property type="entry name" value="ABC TRANSPORTER DOMAIN-CONTAINING PROTEIN"/>
    <property type="match status" value="1"/>
</dbReference>
<evidence type="ECO:0000259" key="14">
    <source>
        <dbReference type="PROSITE" id="PS50929"/>
    </source>
</evidence>
<keyword evidence="9 12" id="KW-0472">Membrane</keyword>
<dbReference type="PROSITE" id="PS50929">
    <property type="entry name" value="ABC_TM1F"/>
    <property type="match status" value="2"/>
</dbReference>
<feature type="transmembrane region" description="Helical" evidence="12">
    <location>
        <begin position="799"/>
        <end position="819"/>
    </location>
</feature>
<comment type="subcellular location">
    <subcellularLocation>
        <location evidence="1">Membrane</location>
        <topology evidence="1">Multi-pass membrane protein</topology>
    </subcellularLocation>
</comment>
<keyword evidence="10" id="KW-0325">Glycoprotein</keyword>
<feature type="transmembrane region" description="Helical" evidence="12">
    <location>
        <begin position="145"/>
        <end position="163"/>
    </location>
</feature>
<dbReference type="Pfam" id="PF00664">
    <property type="entry name" value="ABC_membrane"/>
    <property type="match status" value="2"/>
</dbReference>
<feature type="region of interest" description="Disordered" evidence="11">
    <location>
        <begin position="583"/>
        <end position="628"/>
    </location>
</feature>
<dbReference type="AlphaFoldDB" id="A0A8M8V6M4"/>
<dbReference type="Gene3D" id="1.20.1560.10">
    <property type="entry name" value="ABC transporter type 1, transmembrane domain"/>
    <property type="match status" value="1"/>
</dbReference>